<keyword evidence="6 9" id="KW-0255">Endonuclease</keyword>
<dbReference type="GO" id="GO:0005737">
    <property type="term" value="C:cytoplasm"/>
    <property type="evidence" value="ECO:0007669"/>
    <property type="project" value="UniProtKB-SubCell"/>
</dbReference>
<dbReference type="Gene3D" id="3.40.390.30">
    <property type="entry name" value="Metalloproteases ('zincins'), catalytic domain"/>
    <property type="match status" value="1"/>
</dbReference>
<dbReference type="AlphaFoldDB" id="A0A6H1TWV0"/>
<keyword evidence="2 9" id="KW-0690">Ribosome biogenesis</keyword>
<dbReference type="HAMAP" id="MF_00009">
    <property type="entry name" value="Endoribonucl_YbeY"/>
    <property type="match status" value="1"/>
</dbReference>
<evidence type="ECO:0000256" key="9">
    <source>
        <dbReference type="HAMAP-Rule" id="MF_00009"/>
    </source>
</evidence>
<keyword evidence="9" id="KW-0963">Cytoplasm</keyword>
<dbReference type="Proteomes" id="UP000500857">
    <property type="component" value="Chromosome"/>
</dbReference>
<evidence type="ECO:0000256" key="3">
    <source>
        <dbReference type="ARBA" id="ARBA00022552"/>
    </source>
</evidence>
<keyword evidence="4 9" id="KW-0540">Nuclease</keyword>
<evidence type="ECO:0000256" key="5">
    <source>
        <dbReference type="ARBA" id="ARBA00022723"/>
    </source>
</evidence>
<keyword evidence="5 9" id="KW-0479">Metal-binding</keyword>
<dbReference type="EC" id="3.1.-.-" evidence="9"/>
<keyword evidence="11" id="KW-1185">Reference proteome</keyword>
<gene>
    <name evidence="9 10" type="primary">ybeY</name>
    <name evidence="10" type="ORF">HCG48_08570</name>
</gene>
<organism evidence="10 11">
    <name type="scientific">Oxynema aestuarii AP17</name>
    <dbReference type="NCBI Taxonomy" id="2064643"/>
    <lineage>
        <taxon>Bacteria</taxon>
        <taxon>Bacillati</taxon>
        <taxon>Cyanobacteriota</taxon>
        <taxon>Cyanophyceae</taxon>
        <taxon>Oscillatoriophycideae</taxon>
        <taxon>Oscillatoriales</taxon>
        <taxon>Oscillatoriaceae</taxon>
        <taxon>Oxynema</taxon>
        <taxon>Oxynema aestuarii</taxon>
    </lineage>
</organism>
<dbReference type="InterPro" id="IPR023091">
    <property type="entry name" value="MetalPrtase_cat_dom_sf_prd"/>
</dbReference>
<keyword evidence="3 9" id="KW-0698">rRNA processing</keyword>
<protein>
    <recommendedName>
        <fullName evidence="9">Endoribonuclease YbeY</fullName>
        <ecNumber evidence="9">3.1.-.-</ecNumber>
    </recommendedName>
</protein>
<dbReference type="NCBIfam" id="TIGR00043">
    <property type="entry name" value="rRNA maturation RNase YbeY"/>
    <property type="match status" value="1"/>
</dbReference>
<evidence type="ECO:0000256" key="1">
    <source>
        <dbReference type="ARBA" id="ARBA00010875"/>
    </source>
</evidence>
<reference evidence="10 11" key="1">
    <citation type="submission" date="2020-04" db="EMBL/GenBank/DDBJ databases">
        <authorList>
            <person name="Basu S."/>
            <person name="Maruthanayagam V."/>
            <person name="Chakraborty S."/>
            <person name="Pramanik A."/>
            <person name="Mukherjee J."/>
            <person name="Brink B."/>
        </authorList>
    </citation>
    <scope>NUCLEOTIDE SEQUENCE [LARGE SCALE GENOMIC DNA]</scope>
    <source>
        <strain evidence="10 11">AP17</strain>
    </source>
</reference>
<dbReference type="KEGG" id="oxy:HCG48_08570"/>
<dbReference type="GO" id="GO:0004521">
    <property type="term" value="F:RNA endonuclease activity"/>
    <property type="evidence" value="ECO:0007669"/>
    <property type="project" value="UniProtKB-UniRule"/>
</dbReference>
<feature type="binding site" evidence="9">
    <location>
        <position position="139"/>
    </location>
    <ligand>
        <name>Zn(2+)</name>
        <dbReference type="ChEBI" id="CHEBI:29105"/>
        <note>catalytic</note>
    </ligand>
</feature>
<evidence type="ECO:0000313" key="11">
    <source>
        <dbReference type="Proteomes" id="UP000500857"/>
    </source>
</evidence>
<comment type="cofactor">
    <cofactor evidence="9">
        <name>Zn(2+)</name>
        <dbReference type="ChEBI" id="CHEBI:29105"/>
    </cofactor>
    <text evidence="9">Binds 1 zinc ion.</text>
</comment>
<dbReference type="PROSITE" id="PS01306">
    <property type="entry name" value="UPF0054"/>
    <property type="match status" value="1"/>
</dbReference>
<evidence type="ECO:0000256" key="7">
    <source>
        <dbReference type="ARBA" id="ARBA00022801"/>
    </source>
</evidence>
<feature type="binding site" evidence="9">
    <location>
        <position position="143"/>
    </location>
    <ligand>
        <name>Zn(2+)</name>
        <dbReference type="ChEBI" id="CHEBI:29105"/>
        <note>catalytic</note>
    </ligand>
</feature>
<dbReference type="PANTHER" id="PTHR46986">
    <property type="entry name" value="ENDORIBONUCLEASE YBEY, CHLOROPLASTIC"/>
    <property type="match status" value="1"/>
</dbReference>
<evidence type="ECO:0000256" key="2">
    <source>
        <dbReference type="ARBA" id="ARBA00022517"/>
    </source>
</evidence>
<keyword evidence="7 9" id="KW-0378">Hydrolase</keyword>
<keyword evidence="8 9" id="KW-0862">Zinc</keyword>
<evidence type="ECO:0000256" key="6">
    <source>
        <dbReference type="ARBA" id="ARBA00022759"/>
    </source>
</evidence>
<dbReference type="GO" id="GO:0008270">
    <property type="term" value="F:zinc ion binding"/>
    <property type="evidence" value="ECO:0007669"/>
    <property type="project" value="UniProtKB-UniRule"/>
</dbReference>
<dbReference type="InterPro" id="IPR002036">
    <property type="entry name" value="YbeY"/>
</dbReference>
<dbReference type="GO" id="GO:0004222">
    <property type="term" value="F:metalloendopeptidase activity"/>
    <property type="evidence" value="ECO:0007669"/>
    <property type="project" value="InterPro"/>
</dbReference>
<evidence type="ECO:0000256" key="8">
    <source>
        <dbReference type="ARBA" id="ARBA00022833"/>
    </source>
</evidence>
<dbReference type="GO" id="GO:0006364">
    <property type="term" value="P:rRNA processing"/>
    <property type="evidence" value="ECO:0007669"/>
    <property type="project" value="UniProtKB-UniRule"/>
</dbReference>
<comment type="subcellular location">
    <subcellularLocation>
        <location evidence="9">Cytoplasm</location>
    </subcellularLocation>
</comment>
<dbReference type="InterPro" id="IPR020549">
    <property type="entry name" value="YbeY_CS"/>
</dbReference>
<dbReference type="Pfam" id="PF02130">
    <property type="entry name" value="YbeY"/>
    <property type="match status" value="1"/>
</dbReference>
<proteinExistence type="inferred from homology"/>
<dbReference type="EMBL" id="CP051167">
    <property type="protein sequence ID" value="QIZ70627.1"/>
    <property type="molecule type" value="Genomic_DNA"/>
</dbReference>
<comment type="similarity">
    <text evidence="1 9">Belongs to the endoribonuclease YbeY family.</text>
</comment>
<evidence type="ECO:0000313" key="10">
    <source>
        <dbReference type="EMBL" id="QIZ70627.1"/>
    </source>
</evidence>
<name>A0A6H1TWV0_9CYAN</name>
<dbReference type="PANTHER" id="PTHR46986:SF1">
    <property type="entry name" value="ENDORIBONUCLEASE YBEY, CHLOROPLASTIC"/>
    <property type="match status" value="1"/>
</dbReference>
<comment type="function">
    <text evidence="9">Single strand-specific metallo-endoribonuclease involved in late-stage 70S ribosome quality control and in maturation of the 3' terminus of the 16S rRNA.</text>
</comment>
<sequence>MIDRRIELELSVQQPFWESPGAASFPDPAIASETWESWFASWLALMRAELPSARGYELSVRLSDDGEIRQLNAGYRQQDKPTDVLAFAALEVDSPLAGPFESDDLLYLGDIAISVETAARQAIARGHGLTVELAWLAAHGLLHLLGWDHPDDDSLSRMLAQQETLLHAVGLEI</sequence>
<feature type="binding site" evidence="9">
    <location>
        <position position="149"/>
    </location>
    <ligand>
        <name>Zn(2+)</name>
        <dbReference type="ChEBI" id="CHEBI:29105"/>
        <note>catalytic</note>
    </ligand>
</feature>
<accession>A0A6H1TWV0</accession>
<evidence type="ECO:0000256" key="4">
    <source>
        <dbReference type="ARBA" id="ARBA00022722"/>
    </source>
</evidence>
<dbReference type="SUPFAM" id="SSF55486">
    <property type="entry name" value="Metalloproteases ('zincins'), catalytic domain"/>
    <property type="match status" value="1"/>
</dbReference>